<dbReference type="GO" id="GO:0030649">
    <property type="term" value="P:aminoglycoside antibiotic catabolic process"/>
    <property type="evidence" value="ECO:0007669"/>
    <property type="project" value="TreeGrafter"/>
</dbReference>
<dbReference type="EMBL" id="VWXL01000074">
    <property type="protein sequence ID" value="MVB11797.1"/>
    <property type="molecule type" value="Genomic_DNA"/>
</dbReference>
<keyword evidence="2" id="KW-0808">Transferase</keyword>
<keyword evidence="4" id="KW-1185">Reference proteome</keyword>
<name>A0A6N8I220_9FIRM</name>
<feature type="domain" description="N-acetyltransferase" evidence="1">
    <location>
        <begin position="133"/>
        <end position="278"/>
    </location>
</feature>
<proteinExistence type="predicted"/>
<dbReference type="GO" id="GO:0034069">
    <property type="term" value="F:aminoglycoside N-acetyltransferase activity"/>
    <property type="evidence" value="ECO:0007669"/>
    <property type="project" value="TreeGrafter"/>
</dbReference>
<dbReference type="InterPro" id="IPR016181">
    <property type="entry name" value="Acyl_CoA_acyltransferase"/>
</dbReference>
<dbReference type="RefSeq" id="WP_156990876.1">
    <property type="nucleotide sequence ID" value="NZ_CP060286.1"/>
</dbReference>
<dbReference type="Pfam" id="PF00583">
    <property type="entry name" value="Acetyltransf_1"/>
    <property type="match status" value="1"/>
</dbReference>
<evidence type="ECO:0000313" key="2">
    <source>
        <dbReference type="EMBL" id="MVB11797.1"/>
    </source>
</evidence>
<sequence length="278" mass="31558">MGNHDLRKLTDFDREQVFAYIQEEPEMNLFIFGDVERFGLEGDKVEVFVKDGPDGWDFLLLRYLESYLLYSRRDGYDAACAADFLTRRAVNIVSGKSILLEKLLPFFPDRTGQKTYMARLNGMQSMFPAPDDFSLRRLKPDDAAELVRLYLQIEEFQSTYAGREKKAAEELKINLSTGGRCWGAFQNGRLVAAASSSAENSRSAMIIGVATLPDLRRRGLAGSLVSKLCGELFSEGKQFVCLFYDNPLAGRIYRKIGFRELGEYMMIKGKREKQSLAK</sequence>
<evidence type="ECO:0000313" key="3">
    <source>
        <dbReference type="EMBL" id="QNK41721.1"/>
    </source>
</evidence>
<dbReference type="Proteomes" id="UP000515909">
    <property type="component" value="Chromosome"/>
</dbReference>
<dbReference type="PROSITE" id="PS51186">
    <property type="entry name" value="GNAT"/>
    <property type="match status" value="1"/>
</dbReference>
<dbReference type="OrthoDB" id="248489at2"/>
<dbReference type="InterPro" id="IPR051554">
    <property type="entry name" value="Acetyltransferase_Eis"/>
</dbReference>
<dbReference type="PANTHER" id="PTHR37817">
    <property type="entry name" value="N-ACETYLTRANSFERASE EIS"/>
    <property type="match status" value="1"/>
</dbReference>
<dbReference type="SUPFAM" id="SSF55729">
    <property type="entry name" value="Acyl-CoA N-acyltransferases (Nat)"/>
    <property type="match status" value="1"/>
</dbReference>
<evidence type="ECO:0000313" key="5">
    <source>
        <dbReference type="Proteomes" id="UP000515909"/>
    </source>
</evidence>
<dbReference type="CDD" id="cd04301">
    <property type="entry name" value="NAT_SF"/>
    <property type="match status" value="1"/>
</dbReference>
<dbReference type="KEGG" id="cfem:HCR03_05590"/>
<dbReference type="PANTHER" id="PTHR37817:SF1">
    <property type="entry name" value="N-ACETYLTRANSFERASE EIS"/>
    <property type="match status" value="1"/>
</dbReference>
<accession>A0A6N8I220</accession>
<dbReference type="Gene3D" id="3.40.630.30">
    <property type="match status" value="1"/>
</dbReference>
<organism evidence="2 4">
    <name type="scientific">Caproicibacter fermentans</name>
    <dbReference type="NCBI Taxonomy" id="2576756"/>
    <lineage>
        <taxon>Bacteria</taxon>
        <taxon>Bacillati</taxon>
        <taxon>Bacillota</taxon>
        <taxon>Clostridia</taxon>
        <taxon>Eubacteriales</taxon>
        <taxon>Acutalibacteraceae</taxon>
        <taxon>Caproicibacter</taxon>
    </lineage>
</organism>
<evidence type="ECO:0000259" key="1">
    <source>
        <dbReference type="PROSITE" id="PS51186"/>
    </source>
</evidence>
<gene>
    <name evidence="2" type="ORF">CAFE_25220</name>
    <name evidence="3" type="ORF">HCR03_05590</name>
</gene>
<dbReference type="InterPro" id="IPR000182">
    <property type="entry name" value="GNAT_dom"/>
</dbReference>
<reference evidence="2 4" key="1">
    <citation type="submission" date="2019-09" db="EMBL/GenBank/DDBJ databases">
        <title>Genome sequence of Clostridium sp. EA1.</title>
        <authorList>
            <person name="Poehlein A."/>
            <person name="Bengelsdorf F.R."/>
            <person name="Daniel R."/>
        </authorList>
    </citation>
    <scope>NUCLEOTIDE SEQUENCE [LARGE SCALE GENOMIC DNA]</scope>
    <source>
        <strain evidence="2 4">EA1</strain>
    </source>
</reference>
<dbReference type="Proteomes" id="UP000469440">
    <property type="component" value="Unassembled WGS sequence"/>
</dbReference>
<dbReference type="AlphaFoldDB" id="A0A6N8I220"/>
<accession>A0A7G8TDN0</accession>
<dbReference type="EMBL" id="CP060286">
    <property type="protein sequence ID" value="QNK41721.1"/>
    <property type="molecule type" value="Genomic_DNA"/>
</dbReference>
<protein>
    <submittedName>
        <fullName evidence="2">Acetyltransferase (GNAT) domain protein</fullName>
    </submittedName>
    <submittedName>
        <fullName evidence="3">GNAT family N-acetyltransferase</fullName>
    </submittedName>
</protein>
<reference evidence="3 5" key="2">
    <citation type="submission" date="2020-08" db="EMBL/GenBank/DDBJ databases">
        <title>The isolate Caproiciproducens sp. 7D4C2 produces n-caproate at mildly acidic conditions from hexoses: genome and rBOX comparison with related strains and chain-elongating bacteria.</title>
        <authorList>
            <person name="Esquivel-Elizondo S."/>
            <person name="Bagci C."/>
            <person name="Temovska M."/>
            <person name="Jeon B.S."/>
            <person name="Bessarab I."/>
            <person name="Williams R.B.H."/>
            <person name="Huson D.H."/>
            <person name="Angenent L.T."/>
        </authorList>
    </citation>
    <scope>NUCLEOTIDE SEQUENCE [LARGE SCALE GENOMIC DNA]</scope>
    <source>
        <strain evidence="3 5">7D4C2</strain>
    </source>
</reference>
<evidence type="ECO:0000313" key="4">
    <source>
        <dbReference type="Proteomes" id="UP000469440"/>
    </source>
</evidence>